<dbReference type="AlphaFoldDB" id="A0A7U6GKH2"/>
<dbReference type="Pfam" id="PF00512">
    <property type="entry name" value="HisKA"/>
    <property type="match status" value="1"/>
</dbReference>
<dbReference type="OrthoDB" id="9792686at2"/>
<name>A0A7U6GKH2_9GAMM</name>
<gene>
    <name evidence="6" type="ORF">TBH_C2365</name>
</gene>
<dbReference type="PRINTS" id="PR00344">
    <property type="entry name" value="BCTRLSENSOR"/>
</dbReference>
<dbReference type="Gene3D" id="3.30.450.20">
    <property type="entry name" value="PAS domain"/>
    <property type="match status" value="1"/>
</dbReference>
<keyword evidence="4" id="KW-0812">Transmembrane</keyword>
<dbReference type="GO" id="GO:0000155">
    <property type="term" value="F:phosphorelay sensor kinase activity"/>
    <property type="evidence" value="ECO:0007669"/>
    <property type="project" value="InterPro"/>
</dbReference>
<dbReference type="PANTHER" id="PTHR43065">
    <property type="entry name" value="SENSOR HISTIDINE KINASE"/>
    <property type="match status" value="1"/>
</dbReference>
<dbReference type="PROSITE" id="PS50109">
    <property type="entry name" value="HIS_KIN"/>
    <property type="match status" value="1"/>
</dbReference>
<keyword evidence="4" id="KW-1133">Transmembrane helix</keyword>
<feature type="domain" description="Histidine kinase" evidence="5">
    <location>
        <begin position="326"/>
        <end position="537"/>
    </location>
</feature>
<sequence>MRADRMADRLIVVPDAYSRHKRLMHLYFTYRVMLAMGFVVFAAIGIGPSFLGTAAPKLHIITVLVYLVLTMASLGLSFFNLEAMELEYSFAILVDSAVIGILLYTSGGPQSGLGILLGISIAFGAQGMPSRTAMLSAAIATAAIFIESWVASVINGTPIRHFSLLSMLGISYFILAYLSRELSTRTLLSERLVKQQGKDIADLTELNEQVIHHMQTGVVILDAKNRIKMLNDAAWQFLNRPISTVGHTMRQISPELEKALQDWKKQPSSRRRHLHTQAEGNDLMVKFQRLGETEEAGTLVFLDDASRAAEAAQQLKLASLGTLVASIAHEIRNPLGAIGHASQLLQESGELQGTDRRMAEIIDQNTNRLNDVIENILSLSRQRSVNPEHIRLELWLAKLSKELARNHMLQDNQIVYYLSPRETSLTFDPQQLSQVINSLVDNAVKHQPEKGEQLVITITGGLDNTTRDGYIEVIDNGNSIPSDIIDKLFDPFFTTSNEGTGLGLYVVKELCDANNIRISYIPVSAGGNCFKLKFPRQ</sequence>
<evidence type="ECO:0000259" key="5">
    <source>
        <dbReference type="PROSITE" id="PS50109"/>
    </source>
</evidence>
<dbReference type="SUPFAM" id="SSF47384">
    <property type="entry name" value="Homodimeric domain of signal transducing histidine kinase"/>
    <property type="match status" value="1"/>
</dbReference>
<evidence type="ECO:0000256" key="3">
    <source>
        <dbReference type="ARBA" id="ARBA00022553"/>
    </source>
</evidence>
<dbReference type="Pfam" id="PF25323">
    <property type="entry name" value="6TM_PilS"/>
    <property type="match status" value="1"/>
</dbReference>
<dbReference type="SMART" id="SM00387">
    <property type="entry name" value="HATPase_c"/>
    <property type="match status" value="1"/>
</dbReference>
<feature type="transmembrane region" description="Helical" evidence="4">
    <location>
        <begin position="58"/>
        <end position="79"/>
    </location>
</feature>
<dbReference type="EC" id="2.7.13.3" evidence="2"/>
<evidence type="ECO:0000313" key="7">
    <source>
        <dbReference type="Proteomes" id="UP000031631"/>
    </source>
</evidence>
<keyword evidence="4" id="KW-0472">Membrane</keyword>
<dbReference type="InterPro" id="IPR005467">
    <property type="entry name" value="His_kinase_dom"/>
</dbReference>
<dbReference type="InterPro" id="IPR003661">
    <property type="entry name" value="HisK_dim/P_dom"/>
</dbReference>
<evidence type="ECO:0000313" key="6">
    <source>
        <dbReference type="EMBL" id="BAO45275.1"/>
    </source>
</evidence>
<dbReference type="Gene3D" id="1.10.287.130">
    <property type="match status" value="1"/>
</dbReference>
<proteinExistence type="predicted"/>
<dbReference type="Gene3D" id="3.30.565.10">
    <property type="entry name" value="Histidine kinase-like ATPase, C-terminal domain"/>
    <property type="match status" value="1"/>
</dbReference>
<evidence type="ECO:0000256" key="2">
    <source>
        <dbReference type="ARBA" id="ARBA00012438"/>
    </source>
</evidence>
<dbReference type="InterPro" id="IPR004358">
    <property type="entry name" value="Sig_transdc_His_kin-like_C"/>
</dbReference>
<reference evidence="6 7" key="1">
    <citation type="journal article" date="2014" name="PLoS ONE">
        <title>Physiological and genomic features of a novel sulfur-oxidizing gammaproteobacterium belonging to a previously uncultivated symbiotic lineage isolated from a hydrothermal vent.</title>
        <authorList>
            <person name="Nunoura T."/>
            <person name="Takaki Y."/>
            <person name="Kazama H."/>
            <person name="Kakuta J."/>
            <person name="Shimamura S."/>
            <person name="Makita H."/>
            <person name="Hirai M."/>
            <person name="Miyazaki M."/>
            <person name="Takai K."/>
        </authorList>
    </citation>
    <scope>NUCLEOTIDE SEQUENCE [LARGE SCALE GENOMIC DNA]</scope>
    <source>
        <strain evidence="6 7">Hiromi1</strain>
    </source>
</reference>
<dbReference type="Pfam" id="PF13188">
    <property type="entry name" value="PAS_8"/>
    <property type="match status" value="1"/>
</dbReference>
<keyword evidence="7" id="KW-1185">Reference proteome</keyword>
<dbReference type="InterPro" id="IPR003594">
    <property type="entry name" value="HATPase_dom"/>
</dbReference>
<keyword evidence="6" id="KW-0808">Transferase</keyword>
<dbReference type="Proteomes" id="UP000031631">
    <property type="component" value="Chromosome"/>
</dbReference>
<accession>A0A7U6GKH2</accession>
<dbReference type="SMART" id="SM00388">
    <property type="entry name" value="HisKA"/>
    <property type="match status" value="1"/>
</dbReference>
<dbReference type="InterPro" id="IPR000014">
    <property type="entry name" value="PAS"/>
</dbReference>
<organism evidence="6 7">
    <name type="scientific">Thiolapillus brandeum</name>
    <dbReference type="NCBI Taxonomy" id="1076588"/>
    <lineage>
        <taxon>Bacteria</taxon>
        <taxon>Pseudomonadati</taxon>
        <taxon>Pseudomonadota</taxon>
        <taxon>Gammaproteobacteria</taxon>
        <taxon>Chromatiales</taxon>
        <taxon>Sedimenticolaceae</taxon>
        <taxon>Thiolapillus</taxon>
    </lineage>
</organism>
<feature type="transmembrane region" description="Helical" evidence="4">
    <location>
        <begin position="28"/>
        <end position="46"/>
    </location>
</feature>
<keyword evidence="6" id="KW-0418">Kinase</keyword>
<evidence type="ECO:0000256" key="4">
    <source>
        <dbReference type="SAM" id="Phobius"/>
    </source>
</evidence>
<comment type="catalytic activity">
    <reaction evidence="1">
        <text>ATP + protein L-histidine = ADP + protein N-phospho-L-histidine.</text>
        <dbReference type="EC" id="2.7.13.3"/>
    </reaction>
</comment>
<dbReference type="SUPFAM" id="SSF55874">
    <property type="entry name" value="ATPase domain of HSP90 chaperone/DNA topoisomerase II/histidine kinase"/>
    <property type="match status" value="1"/>
</dbReference>
<dbReference type="InterPro" id="IPR036097">
    <property type="entry name" value="HisK_dim/P_sf"/>
</dbReference>
<feature type="transmembrane region" description="Helical" evidence="4">
    <location>
        <begin position="160"/>
        <end position="178"/>
    </location>
</feature>
<dbReference type="KEGG" id="tbn:TBH_C2365"/>
<evidence type="ECO:0000256" key="1">
    <source>
        <dbReference type="ARBA" id="ARBA00000085"/>
    </source>
</evidence>
<keyword evidence="3" id="KW-0597">Phosphoprotein</keyword>
<dbReference type="PANTHER" id="PTHR43065:SF52">
    <property type="entry name" value="SENSOR PROTEIN KINASE PILS"/>
    <property type="match status" value="1"/>
</dbReference>
<dbReference type="Pfam" id="PF02518">
    <property type="entry name" value="HATPase_c"/>
    <property type="match status" value="1"/>
</dbReference>
<feature type="transmembrane region" description="Helical" evidence="4">
    <location>
        <begin position="111"/>
        <end position="128"/>
    </location>
</feature>
<dbReference type="CDD" id="cd00082">
    <property type="entry name" value="HisKA"/>
    <property type="match status" value="1"/>
</dbReference>
<dbReference type="InterPro" id="IPR036890">
    <property type="entry name" value="HATPase_C_sf"/>
</dbReference>
<feature type="transmembrane region" description="Helical" evidence="4">
    <location>
        <begin position="135"/>
        <end position="154"/>
    </location>
</feature>
<protein>
    <recommendedName>
        <fullName evidence="2">histidine kinase</fullName>
        <ecNumber evidence="2">2.7.13.3</ecNumber>
    </recommendedName>
</protein>
<dbReference type="EMBL" id="AP012273">
    <property type="protein sequence ID" value="BAO45275.1"/>
    <property type="molecule type" value="Genomic_DNA"/>
</dbReference>